<dbReference type="EMBL" id="FQWD01000003">
    <property type="protein sequence ID" value="SHG40882.1"/>
    <property type="molecule type" value="Genomic_DNA"/>
</dbReference>
<accession>A0A1M5JJY5</accession>
<dbReference type="AlphaFoldDB" id="A0A1M5JJY5"/>
<evidence type="ECO:0000313" key="3">
    <source>
        <dbReference type="Proteomes" id="UP000184520"/>
    </source>
</evidence>
<dbReference type="SUPFAM" id="SSF53335">
    <property type="entry name" value="S-adenosyl-L-methionine-dependent methyltransferases"/>
    <property type="match status" value="1"/>
</dbReference>
<proteinExistence type="predicted"/>
<dbReference type="InterPro" id="IPR013216">
    <property type="entry name" value="Methyltransf_11"/>
</dbReference>
<keyword evidence="2" id="KW-0489">Methyltransferase</keyword>
<reference evidence="3" key="1">
    <citation type="submission" date="2016-11" db="EMBL/GenBank/DDBJ databases">
        <authorList>
            <person name="Varghese N."/>
            <person name="Submissions S."/>
        </authorList>
    </citation>
    <scope>NUCLEOTIDE SEQUENCE [LARGE SCALE GENOMIC DNA]</scope>
    <source>
        <strain evidence="3">CGMCC 1.8995</strain>
    </source>
</reference>
<dbReference type="Gene3D" id="3.40.50.150">
    <property type="entry name" value="Vaccinia Virus protein VP39"/>
    <property type="match status" value="1"/>
</dbReference>
<organism evidence="2 3">
    <name type="scientific">Marisediminitalea aggregata</name>
    <dbReference type="NCBI Taxonomy" id="634436"/>
    <lineage>
        <taxon>Bacteria</taxon>
        <taxon>Pseudomonadati</taxon>
        <taxon>Pseudomonadota</taxon>
        <taxon>Gammaproteobacteria</taxon>
        <taxon>Alteromonadales</taxon>
        <taxon>Alteromonadaceae</taxon>
        <taxon>Marisediminitalea</taxon>
    </lineage>
</organism>
<dbReference type="Pfam" id="PF08241">
    <property type="entry name" value="Methyltransf_11"/>
    <property type="match status" value="1"/>
</dbReference>
<evidence type="ECO:0000313" key="2">
    <source>
        <dbReference type="EMBL" id="SHG40882.1"/>
    </source>
</evidence>
<dbReference type="STRING" id="634436.SAMN05216361_2137"/>
<dbReference type="OrthoDB" id="6191410at2"/>
<evidence type="ECO:0000259" key="1">
    <source>
        <dbReference type="Pfam" id="PF08241"/>
    </source>
</evidence>
<keyword evidence="3" id="KW-1185">Reference proteome</keyword>
<protein>
    <submittedName>
        <fullName evidence="2">Methyltransferase domain-containing protein</fullName>
    </submittedName>
</protein>
<dbReference type="GO" id="GO:0008757">
    <property type="term" value="F:S-adenosylmethionine-dependent methyltransferase activity"/>
    <property type="evidence" value="ECO:0007669"/>
    <property type="project" value="InterPro"/>
</dbReference>
<keyword evidence="2" id="KW-0808">Transferase</keyword>
<dbReference type="GO" id="GO:0032259">
    <property type="term" value="P:methylation"/>
    <property type="evidence" value="ECO:0007669"/>
    <property type="project" value="UniProtKB-KW"/>
</dbReference>
<dbReference type="RefSeq" id="WP_073322129.1">
    <property type="nucleotide sequence ID" value="NZ_FQWD01000003.1"/>
</dbReference>
<name>A0A1M5JJY5_9ALTE</name>
<gene>
    <name evidence="2" type="ORF">SAMN05216361_2137</name>
</gene>
<dbReference type="Proteomes" id="UP000184520">
    <property type="component" value="Unassembled WGS sequence"/>
</dbReference>
<dbReference type="InterPro" id="IPR029063">
    <property type="entry name" value="SAM-dependent_MTases_sf"/>
</dbReference>
<feature type="domain" description="Methyltransferase type 11" evidence="1">
    <location>
        <begin position="78"/>
        <end position="126"/>
    </location>
</feature>
<sequence length="249" mass="28144">MKSAFRSKPPHYPQSWSELPGGEELKLVIEQVCNELSQRVFGYHMVKMGNLSSEISLPDCSIRHQIQQTQVASAHSGIITRSDNLPYVENSIDGVLLANELDFAQDPHEILREVDRVITANGYVIISGFNPFSLTGMARFLPIKRGNVLHSARFFSAGRIKDWLQLLGFEVVEHRHILFSVLFAQQAAKQPAAWQQWCSRHCPWCSSVYVLLARKRTIPMTTIKAKWKVKPRFSAVGASMRDAASRTHS</sequence>